<dbReference type="Pfam" id="PF23847">
    <property type="entry name" value="DUF7211"/>
    <property type="match status" value="1"/>
</dbReference>
<name>A0A8S5LU64_9CAUD</name>
<sequence>MLDQNNMVSVDSSSDFIEHFGVKGMKWGFRKRRQDRVSAKRRAKNSAKTHAKWKKKYQNRASMTDKDIRRATKRLRLENDFAEQIKRSRQVTMKPANKDSFFRDIAKSVAGSATQSTVKKSIDYGFKNMVGN</sequence>
<organism evidence="2">
    <name type="scientific">Siphoviridae sp. ctKm44</name>
    <dbReference type="NCBI Taxonomy" id="2826245"/>
    <lineage>
        <taxon>Viruses</taxon>
        <taxon>Duplodnaviria</taxon>
        <taxon>Heunggongvirae</taxon>
        <taxon>Uroviricota</taxon>
        <taxon>Caudoviricetes</taxon>
    </lineage>
</organism>
<protein>
    <submittedName>
        <fullName evidence="2">Uncharacterized protein</fullName>
    </submittedName>
</protein>
<dbReference type="InterPro" id="IPR055635">
    <property type="entry name" value="DUF7211"/>
</dbReference>
<reference evidence="2" key="1">
    <citation type="journal article" date="2021" name="Proc. Natl. Acad. Sci. U.S.A.">
        <title>A Catalog of Tens of Thousands of Viruses from Human Metagenomes Reveals Hidden Associations with Chronic Diseases.</title>
        <authorList>
            <person name="Tisza M.J."/>
            <person name="Buck C.B."/>
        </authorList>
    </citation>
    <scope>NUCLEOTIDE SEQUENCE</scope>
    <source>
        <strain evidence="2">CtKm44</strain>
    </source>
</reference>
<accession>A0A8S5LU64</accession>
<evidence type="ECO:0000256" key="1">
    <source>
        <dbReference type="SAM" id="MobiDB-lite"/>
    </source>
</evidence>
<feature type="compositionally biased region" description="Basic residues" evidence="1">
    <location>
        <begin position="33"/>
        <end position="58"/>
    </location>
</feature>
<feature type="region of interest" description="Disordered" evidence="1">
    <location>
        <begin position="33"/>
        <end position="66"/>
    </location>
</feature>
<evidence type="ECO:0000313" key="2">
    <source>
        <dbReference type="EMBL" id="DAD73416.1"/>
    </source>
</evidence>
<dbReference type="EMBL" id="BK014735">
    <property type="protein sequence ID" value="DAD73416.1"/>
    <property type="molecule type" value="Genomic_DNA"/>
</dbReference>
<proteinExistence type="predicted"/>